<evidence type="ECO:0000313" key="2">
    <source>
        <dbReference type="Proteomes" id="UP000198318"/>
    </source>
</evidence>
<dbReference type="AlphaFoldDB" id="A0A239P8Y5"/>
<sequence>GPPMDTPQLDGWTVRRHDTAPTWTADRRGGLTNAQLEFGCRLRVTASTFGELEVLTVAENVKLGIVTAAERLAARMVEAELRRREDAQGEPVGGGHG</sequence>
<gene>
    <name evidence="1" type="ORF">SAMN05443665_11061</name>
</gene>
<dbReference type="EMBL" id="FZOR01000106">
    <property type="protein sequence ID" value="SNT63405.1"/>
    <property type="molecule type" value="Genomic_DNA"/>
</dbReference>
<reference evidence="1 2" key="1">
    <citation type="submission" date="2017-06" db="EMBL/GenBank/DDBJ databases">
        <authorList>
            <person name="Kim H.J."/>
            <person name="Triplett B.A."/>
        </authorList>
    </citation>
    <scope>NUCLEOTIDE SEQUENCE [LARGE SCALE GENOMIC DNA]</scope>
    <source>
        <strain evidence="1 2">DSM 44715</strain>
    </source>
</reference>
<evidence type="ECO:0000313" key="1">
    <source>
        <dbReference type="EMBL" id="SNT63405.1"/>
    </source>
</evidence>
<proteinExistence type="predicted"/>
<name>A0A239P8Y5_9ACTN</name>
<dbReference type="Proteomes" id="UP000198318">
    <property type="component" value="Unassembled WGS sequence"/>
</dbReference>
<dbReference type="RefSeq" id="WP_179271938.1">
    <property type="nucleotide sequence ID" value="NZ_FZOR01000106.1"/>
</dbReference>
<keyword evidence="2" id="KW-1185">Reference proteome</keyword>
<protein>
    <submittedName>
        <fullName evidence="1">Uncharacterized protein</fullName>
    </submittedName>
</protein>
<organism evidence="1 2">
    <name type="scientific">Actinomadura meyerae</name>
    <dbReference type="NCBI Taxonomy" id="240840"/>
    <lineage>
        <taxon>Bacteria</taxon>
        <taxon>Bacillati</taxon>
        <taxon>Actinomycetota</taxon>
        <taxon>Actinomycetes</taxon>
        <taxon>Streptosporangiales</taxon>
        <taxon>Thermomonosporaceae</taxon>
        <taxon>Actinomadura</taxon>
    </lineage>
</organism>
<feature type="non-terminal residue" evidence="1">
    <location>
        <position position="1"/>
    </location>
</feature>
<accession>A0A239P8Y5</accession>